<protein>
    <submittedName>
        <fullName evidence="2">Uncharacterized protein</fullName>
    </submittedName>
</protein>
<dbReference type="WBParaSite" id="JU765_v2.g14084.t1">
    <property type="protein sequence ID" value="JU765_v2.g14084.t1"/>
    <property type="gene ID" value="JU765_v2.g14084"/>
</dbReference>
<sequence length="91" mass="10698">MFVSNNLETIDIEWQPLTEFEELPSSDISVYVFDPTFDPFGYSQAKHVLKFQWECVDEENPELSQTLTANFIDGELAELYEADTRLWTRKQ</sequence>
<evidence type="ECO:0000313" key="2">
    <source>
        <dbReference type="WBParaSite" id="JU765_v2.g14084.t1"/>
    </source>
</evidence>
<accession>A0AC34Q8E1</accession>
<evidence type="ECO:0000313" key="1">
    <source>
        <dbReference type="Proteomes" id="UP000887576"/>
    </source>
</evidence>
<proteinExistence type="predicted"/>
<name>A0AC34Q8E1_9BILA</name>
<organism evidence="1 2">
    <name type="scientific">Panagrolaimus sp. JU765</name>
    <dbReference type="NCBI Taxonomy" id="591449"/>
    <lineage>
        <taxon>Eukaryota</taxon>
        <taxon>Metazoa</taxon>
        <taxon>Ecdysozoa</taxon>
        <taxon>Nematoda</taxon>
        <taxon>Chromadorea</taxon>
        <taxon>Rhabditida</taxon>
        <taxon>Tylenchina</taxon>
        <taxon>Panagrolaimomorpha</taxon>
        <taxon>Panagrolaimoidea</taxon>
        <taxon>Panagrolaimidae</taxon>
        <taxon>Panagrolaimus</taxon>
    </lineage>
</organism>
<dbReference type="Proteomes" id="UP000887576">
    <property type="component" value="Unplaced"/>
</dbReference>
<reference evidence="2" key="1">
    <citation type="submission" date="2022-11" db="UniProtKB">
        <authorList>
            <consortium name="WormBaseParasite"/>
        </authorList>
    </citation>
    <scope>IDENTIFICATION</scope>
</reference>